<reference evidence="2" key="1">
    <citation type="journal article" date="2014" name="Science">
        <title>Ancient hybridizations among the ancestral genomes of bread wheat.</title>
        <authorList>
            <consortium name="International Wheat Genome Sequencing Consortium,"/>
            <person name="Marcussen T."/>
            <person name="Sandve S.R."/>
            <person name="Heier L."/>
            <person name="Spannagl M."/>
            <person name="Pfeifer M."/>
            <person name="Jakobsen K.S."/>
            <person name="Wulff B.B."/>
            <person name="Steuernagel B."/>
            <person name="Mayer K.F."/>
            <person name="Olsen O.A."/>
        </authorList>
    </citation>
    <scope>NUCLEOTIDE SEQUENCE [LARGE SCALE GENOMIC DNA]</scope>
    <source>
        <strain evidence="2">cv. AL8/78</strain>
    </source>
</reference>
<sequence>MACRGVRLLEVQHAKPCMSMLLHLQANSSEGVTSLVRKKAFQIINSVQFSVEYNSSTLLYFCSSMLGKWVWYIL</sequence>
<reference evidence="1" key="3">
    <citation type="journal article" date="2017" name="Nature">
        <title>Genome sequence of the progenitor of the wheat D genome Aegilops tauschii.</title>
        <authorList>
            <person name="Luo M.C."/>
            <person name="Gu Y.Q."/>
            <person name="Puiu D."/>
            <person name="Wang H."/>
            <person name="Twardziok S.O."/>
            <person name="Deal K.R."/>
            <person name="Huo N."/>
            <person name="Zhu T."/>
            <person name="Wang L."/>
            <person name="Wang Y."/>
            <person name="McGuire P.E."/>
            <person name="Liu S."/>
            <person name="Long H."/>
            <person name="Ramasamy R.K."/>
            <person name="Rodriguez J.C."/>
            <person name="Van S.L."/>
            <person name="Yuan L."/>
            <person name="Wang Z."/>
            <person name="Xia Z."/>
            <person name="Xiao L."/>
            <person name="Anderson O.D."/>
            <person name="Ouyang S."/>
            <person name="Liang Y."/>
            <person name="Zimin A.V."/>
            <person name="Pertea G."/>
            <person name="Qi P."/>
            <person name="Bennetzen J.L."/>
            <person name="Dai X."/>
            <person name="Dawson M.W."/>
            <person name="Muller H.G."/>
            <person name="Kugler K."/>
            <person name="Rivarola-Duarte L."/>
            <person name="Spannagl M."/>
            <person name="Mayer K.F.X."/>
            <person name="Lu F.H."/>
            <person name="Bevan M.W."/>
            <person name="Leroy P."/>
            <person name="Li P."/>
            <person name="You F.M."/>
            <person name="Sun Q."/>
            <person name="Liu Z."/>
            <person name="Lyons E."/>
            <person name="Wicker T."/>
            <person name="Salzberg S.L."/>
            <person name="Devos K.M."/>
            <person name="Dvorak J."/>
        </authorList>
    </citation>
    <scope>NUCLEOTIDE SEQUENCE [LARGE SCALE GENOMIC DNA]</scope>
    <source>
        <strain evidence="1">cv. AL8/78</strain>
    </source>
</reference>
<dbReference type="Proteomes" id="UP000015105">
    <property type="component" value="Chromosome 5D"/>
</dbReference>
<dbReference type="EnsemblPlants" id="AET5Gv20497400.25">
    <property type="protein sequence ID" value="AET5Gv20497400.25"/>
    <property type="gene ID" value="AET5Gv20497400"/>
</dbReference>
<dbReference type="Gramene" id="AET5Gv20497400.25">
    <property type="protein sequence ID" value="AET5Gv20497400.25"/>
    <property type="gene ID" value="AET5Gv20497400"/>
</dbReference>
<reference evidence="1" key="5">
    <citation type="journal article" date="2021" name="G3 (Bethesda)">
        <title>Aegilops tauschii genome assembly Aet v5.0 features greater sequence contiguity and improved annotation.</title>
        <authorList>
            <person name="Wang L."/>
            <person name="Zhu T."/>
            <person name="Rodriguez J.C."/>
            <person name="Deal K.R."/>
            <person name="Dubcovsky J."/>
            <person name="McGuire P.E."/>
            <person name="Lux T."/>
            <person name="Spannagl M."/>
            <person name="Mayer K.F.X."/>
            <person name="Baldrich P."/>
            <person name="Meyers B.C."/>
            <person name="Huo N."/>
            <person name="Gu Y.Q."/>
            <person name="Zhou H."/>
            <person name="Devos K.M."/>
            <person name="Bennetzen J.L."/>
            <person name="Unver T."/>
            <person name="Budak H."/>
            <person name="Gulick P.J."/>
            <person name="Galiba G."/>
            <person name="Kalapos B."/>
            <person name="Nelson D.R."/>
            <person name="Li P."/>
            <person name="You F.M."/>
            <person name="Luo M.C."/>
            <person name="Dvorak J."/>
        </authorList>
    </citation>
    <scope>NUCLEOTIDE SEQUENCE [LARGE SCALE GENOMIC DNA]</scope>
    <source>
        <strain evidence="1">cv. AL8/78</strain>
    </source>
</reference>
<keyword evidence="2" id="KW-1185">Reference proteome</keyword>
<evidence type="ECO:0000313" key="1">
    <source>
        <dbReference type="EnsemblPlants" id="AET5Gv20497400.25"/>
    </source>
</evidence>
<protein>
    <submittedName>
        <fullName evidence="1">Uncharacterized protein</fullName>
    </submittedName>
</protein>
<reference evidence="2" key="2">
    <citation type="journal article" date="2017" name="Nat. Plants">
        <title>The Aegilops tauschii genome reveals multiple impacts of transposons.</title>
        <authorList>
            <person name="Zhao G."/>
            <person name="Zou C."/>
            <person name="Li K."/>
            <person name="Wang K."/>
            <person name="Li T."/>
            <person name="Gao L."/>
            <person name="Zhang X."/>
            <person name="Wang H."/>
            <person name="Yang Z."/>
            <person name="Liu X."/>
            <person name="Jiang W."/>
            <person name="Mao L."/>
            <person name="Kong X."/>
            <person name="Jiao Y."/>
            <person name="Jia J."/>
        </authorList>
    </citation>
    <scope>NUCLEOTIDE SEQUENCE [LARGE SCALE GENOMIC DNA]</scope>
    <source>
        <strain evidence="2">cv. AL8/78</strain>
    </source>
</reference>
<organism evidence="1 2">
    <name type="scientific">Aegilops tauschii subsp. strangulata</name>
    <name type="common">Goatgrass</name>
    <dbReference type="NCBI Taxonomy" id="200361"/>
    <lineage>
        <taxon>Eukaryota</taxon>
        <taxon>Viridiplantae</taxon>
        <taxon>Streptophyta</taxon>
        <taxon>Embryophyta</taxon>
        <taxon>Tracheophyta</taxon>
        <taxon>Spermatophyta</taxon>
        <taxon>Magnoliopsida</taxon>
        <taxon>Liliopsida</taxon>
        <taxon>Poales</taxon>
        <taxon>Poaceae</taxon>
        <taxon>BOP clade</taxon>
        <taxon>Pooideae</taxon>
        <taxon>Triticodae</taxon>
        <taxon>Triticeae</taxon>
        <taxon>Triticinae</taxon>
        <taxon>Aegilops</taxon>
    </lineage>
</organism>
<name>A0A453KSB3_AEGTS</name>
<evidence type="ECO:0000313" key="2">
    <source>
        <dbReference type="Proteomes" id="UP000015105"/>
    </source>
</evidence>
<accession>A0A453KSB3</accession>
<dbReference type="AlphaFoldDB" id="A0A453KSB3"/>
<reference evidence="1" key="4">
    <citation type="submission" date="2019-03" db="UniProtKB">
        <authorList>
            <consortium name="EnsemblPlants"/>
        </authorList>
    </citation>
    <scope>IDENTIFICATION</scope>
</reference>
<proteinExistence type="predicted"/>